<evidence type="ECO:0000256" key="4">
    <source>
        <dbReference type="ARBA" id="ARBA00023163"/>
    </source>
</evidence>
<evidence type="ECO:0000313" key="7">
    <source>
        <dbReference type="Proteomes" id="UP001385809"/>
    </source>
</evidence>
<organism evidence="6 7">
    <name type="scientific">Actinomycetospora aurantiaca</name>
    <dbReference type="NCBI Taxonomy" id="3129233"/>
    <lineage>
        <taxon>Bacteria</taxon>
        <taxon>Bacillati</taxon>
        <taxon>Actinomycetota</taxon>
        <taxon>Actinomycetes</taxon>
        <taxon>Pseudonocardiales</taxon>
        <taxon>Pseudonocardiaceae</taxon>
        <taxon>Actinomycetospora</taxon>
    </lineage>
</organism>
<evidence type="ECO:0000256" key="2">
    <source>
        <dbReference type="ARBA" id="ARBA00022777"/>
    </source>
</evidence>
<dbReference type="RefSeq" id="WP_337697852.1">
    <property type="nucleotide sequence ID" value="NZ_JBBEGN010000021.1"/>
</dbReference>
<dbReference type="InterPro" id="IPR012074">
    <property type="entry name" value="GAF_ANTAR"/>
</dbReference>
<dbReference type="PIRSF" id="PIRSF036625">
    <property type="entry name" value="GAF_ANTAR"/>
    <property type="match status" value="1"/>
</dbReference>
<reference evidence="6 7" key="1">
    <citation type="submission" date="2024-03" db="EMBL/GenBank/DDBJ databases">
        <title>Actinomycetospora sp. OC33-EN08, a novel actinomycete isolated from wild orchid (Aerides multiflora).</title>
        <authorList>
            <person name="Suriyachadkun C."/>
        </authorList>
    </citation>
    <scope>NUCLEOTIDE SEQUENCE [LARGE SCALE GENOMIC DNA]</scope>
    <source>
        <strain evidence="6 7">OC33-EN08</strain>
    </source>
</reference>
<dbReference type="Pfam" id="PF03861">
    <property type="entry name" value="ANTAR"/>
    <property type="match status" value="1"/>
</dbReference>
<keyword evidence="1" id="KW-0808">Transferase</keyword>
<evidence type="ECO:0000259" key="5">
    <source>
        <dbReference type="PROSITE" id="PS50921"/>
    </source>
</evidence>
<sequence>MHSRDLIDSSARLARELLAIIHDEPSTIDQIAAGLVRAATGLLSGHGVAVTLYVDRGRTVRAGSTPTVQELAALEAKVGRGPTVRAAATMSPQEYDGLSNSTRDAWEGALERAGYCSVLAVPIEVGGAAAGTVAAYQPGIPTFADRDRASALLFAQQAAIVVEGGRRIVQLRDAVSSRDVIGQAKGILMNRYGIDDTTAFRRLVEASQDMNVKLVDIARWYVTDQDGSTPSRPS</sequence>
<evidence type="ECO:0000256" key="1">
    <source>
        <dbReference type="ARBA" id="ARBA00022679"/>
    </source>
</evidence>
<comment type="caution">
    <text evidence="6">The sequence shown here is derived from an EMBL/GenBank/DDBJ whole genome shotgun (WGS) entry which is preliminary data.</text>
</comment>
<proteinExistence type="predicted"/>
<dbReference type="Gene3D" id="3.30.450.40">
    <property type="match status" value="1"/>
</dbReference>
<keyword evidence="7" id="KW-1185">Reference proteome</keyword>
<evidence type="ECO:0000256" key="3">
    <source>
        <dbReference type="ARBA" id="ARBA00023015"/>
    </source>
</evidence>
<gene>
    <name evidence="6" type="ORF">WCD74_26230</name>
</gene>
<dbReference type="InterPro" id="IPR003018">
    <property type="entry name" value="GAF"/>
</dbReference>
<evidence type="ECO:0000313" key="6">
    <source>
        <dbReference type="EMBL" id="MEJ2871282.1"/>
    </source>
</evidence>
<keyword evidence="3" id="KW-0805">Transcription regulation</keyword>
<dbReference type="SUPFAM" id="SSF52172">
    <property type="entry name" value="CheY-like"/>
    <property type="match status" value="1"/>
</dbReference>
<dbReference type="Gene3D" id="1.10.10.10">
    <property type="entry name" value="Winged helix-like DNA-binding domain superfamily/Winged helix DNA-binding domain"/>
    <property type="match status" value="1"/>
</dbReference>
<dbReference type="EMBL" id="JBBEGN010000021">
    <property type="protein sequence ID" value="MEJ2871282.1"/>
    <property type="molecule type" value="Genomic_DNA"/>
</dbReference>
<accession>A0ABU8MXF6</accession>
<dbReference type="Pfam" id="PF13185">
    <property type="entry name" value="GAF_2"/>
    <property type="match status" value="1"/>
</dbReference>
<dbReference type="SUPFAM" id="SSF55781">
    <property type="entry name" value="GAF domain-like"/>
    <property type="match status" value="1"/>
</dbReference>
<feature type="domain" description="ANTAR" evidence="5">
    <location>
        <begin position="161"/>
        <end position="222"/>
    </location>
</feature>
<name>A0ABU8MXF6_9PSEU</name>
<protein>
    <submittedName>
        <fullName evidence="6">GAF and ANTAR domain-containing protein</fullName>
    </submittedName>
</protein>
<dbReference type="SMART" id="SM01012">
    <property type="entry name" value="ANTAR"/>
    <property type="match status" value="1"/>
</dbReference>
<dbReference type="InterPro" id="IPR005561">
    <property type="entry name" value="ANTAR"/>
</dbReference>
<keyword evidence="4" id="KW-0804">Transcription</keyword>
<dbReference type="Proteomes" id="UP001385809">
    <property type="component" value="Unassembled WGS sequence"/>
</dbReference>
<keyword evidence="2" id="KW-0418">Kinase</keyword>
<dbReference type="PROSITE" id="PS50921">
    <property type="entry name" value="ANTAR"/>
    <property type="match status" value="1"/>
</dbReference>
<dbReference type="InterPro" id="IPR036388">
    <property type="entry name" value="WH-like_DNA-bd_sf"/>
</dbReference>
<dbReference type="InterPro" id="IPR011006">
    <property type="entry name" value="CheY-like_superfamily"/>
</dbReference>
<dbReference type="InterPro" id="IPR029016">
    <property type="entry name" value="GAF-like_dom_sf"/>
</dbReference>